<reference evidence="2" key="2">
    <citation type="submission" date="2022-08" db="EMBL/GenBank/DDBJ databases">
        <title>Multi-unit outbreak of Pandoraea commovens among non-cystic fibrosis intensive care patients from 2019 to 2021 in Berlin, Germany.</title>
        <authorList>
            <person name="Menzel P."/>
        </authorList>
    </citation>
    <scope>NUCLEOTIDE SEQUENCE</scope>
    <source>
        <strain evidence="2">LB-19-202-79</strain>
    </source>
</reference>
<protein>
    <submittedName>
        <fullName evidence="3">Phage tail protein</fullName>
    </submittedName>
    <submittedName>
        <fullName evidence="2">Tail fiber protein</fullName>
    </submittedName>
</protein>
<reference evidence="3 4" key="1">
    <citation type="submission" date="2019-08" db="EMBL/GenBank/DDBJ databases">
        <authorList>
            <person name="Peeters C."/>
        </authorList>
    </citation>
    <scope>NUCLEOTIDE SEQUENCE [LARGE SCALE GENOMIC DNA]</scope>
    <source>
        <strain evidence="3 4">LMG 31010</strain>
    </source>
</reference>
<dbReference type="AlphaFoldDB" id="A0A5E4UKX7"/>
<dbReference type="InterPro" id="IPR037053">
    <property type="entry name" value="Phage_tail_collar_dom_sf"/>
</dbReference>
<accession>A0A5E4UKX7</accession>
<evidence type="ECO:0000313" key="5">
    <source>
        <dbReference type="Proteomes" id="UP001058980"/>
    </source>
</evidence>
<dbReference type="Proteomes" id="UP000343335">
    <property type="component" value="Unassembled WGS sequence"/>
</dbReference>
<dbReference type="RefSeq" id="WP_150664238.1">
    <property type="nucleotide sequence ID" value="NZ_CABPSA010000003.1"/>
</dbReference>
<dbReference type="InterPro" id="IPR011083">
    <property type="entry name" value="Phage_tail_collar_dom"/>
</dbReference>
<dbReference type="SUPFAM" id="SSF88874">
    <property type="entry name" value="Receptor-binding domain of short tail fibre protein gp12"/>
    <property type="match status" value="1"/>
</dbReference>
<dbReference type="Pfam" id="PF07484">
    <property type="entry name" value="Collar"/>
    <property type="match status" value="1"/>
</dbReference>
<organism evidence="3 4">
    <name type="scientific">Pandoraea commovens</name>
    <dbReference type="NCBI Taxonomy" id="2508289"/>
    <lineage>
        <taxon>Bacteria</taxon>
        <taxon>Pseudomonadati</taxon>
        <taxon>Pseudomonadota</taxon>
        <taxon>Betaproteobacteria</taxon>
        <taxon>Burkholderiales</taxon>
        <taxon>Burkholderiaceae</taxon>
        <taxon>Pandoraea</taxon>
    </lineage>
</organism>
<dbReference type="EMBL" id="CP102780">
    <property type="protein sequence ID" value="UVA78371.1"/>
    <property type="molecule type" value="Genomic_DNA"/>
</dbReference>
<evidence type="ECO:0000313" key="4">
    <source>
        <dbReference type="Proteomes" id="UP000343335"/>
    </source>
</evidence>
<keyword evidence="5" id="KW-1185">Reference proteome</keyword>
<dbReference type="Proteomes" id="UP001058980">
    <property type="component" value="Chromosome"/>
</dbReference>
<name>A0A5E4UKX7_9BURK</name>
<dbReference type="EMBL" id="CABPSA010000003">
    <property type="protein sequence ID" value="VVE00681.1"/>
    <property type="molecule type" value="Genomic_DNA"/>
</dbReference>
<dbReference type="OrthoDB" id="9810174at2"/>
<dbReference type="Gene3D" id="3.90.1340.10">
    <property type="entry name" value="Phage tail collar domain"/>
    <property type="match status" value="1"/>
</dbReference>
<proteinExistence type="predicted"/>
<evidence type="ECO:0000313" key="2">
    <source>
        <dbReference type="EMBL" id="UVA78371.1"/>
    </source>
</evidence>
<gene>
    <name evidence="2" type="ORF">NTU39_20245</name>
    <name evidence="3" type="ORF">PCO31010_02128</name>
</gene>
<sequence length="172" mass="18523">MDEYYIGEIRIFGCNYPPAYWAFCDGSLFQIRSYPVLFAVIGNRFGGDGRLTFAVPDLRGYVAQGMNAAGDLGKIQGATTVTLTDENMPSHTHTAYTNNTRPGNVTGDDKLPARFISAGANAFVEDSASSLVSLSPKTMSAVGAGAAHNNMQPFLPMNFCIALERGEYPPRP</sequence>
<feature type="domain" description="Phage tail collar" evidence="1">
    <location>
        <begin position="7"/>
        <end position="62"/>
    </location>
</feature>
<evidence type="ECO:0000313" key="3">
    <source>
        <dbReference type="EMBL" id="VVE00681.1"/>
    </source>
</evidence>
<evidence type="ECO:0000259" key="1">
    <source>
        <dbReference type="Pfam" id="PF07484"/>
    </source>
</evidence>